<keyword evidence="2" id="KW-1185">Reference proteome</keyword>
<dbReference type="AlphaFoldDB" id="A0A8J2PCR0"/>
<reference evidence="1" key="1">
    <citation type="submission" date="2021-06" db="EMBL/GenBank/DDBJ databases">
        <authorList>
            <person name="Hodson N. C."/>
            <person name="Mongue J. A."/>
            <person name="Jaron S. K."/>
        </authorList>
    </citation>
    <scope>NUCLEOTIDE SEQUENCE</scope>
</reference>
<evidence type="ECO:0000313" key="2">
    <source>
        <dbReference type="Proteomes" id="UP000708208"/>
    </source>
</evidence>
<proteinExistence type="predicted"/>
<accession>A0A8J2PCR0</accession>
<dbReference type="Proteomes" id="UP000708208">
    <property type="component" value="Unassembled WGS sequence"/>
</dbReference>
<evidence type="ECO:0000313" key="1">
    <source>
        <dbReference type="EMBL" id="CAG7816583.1"/>
    </source>
</evidence>
<feature type="non-terminal residue" evidence="1">
    <location>
        <position position="1"/>
    </location>
</feature>
<organism evidence="1 2">
    <name type="scientific">Allacma fusca</name>
    <dbReference type="NCBI Taxonomy" id="39272"/>
    <lineage>
        <taxon>Eukaryota</taxon>
        <taxon>Metazoa</taxon>
        <taxon>Ecdysozoa</taxon>
        <taxon>Arthropoda</taxon>
        <taxon>Hexapoda</taxon>
        <taxon>Collembola</taxon>
        <taxon>Symphypleona</taxon>
        <taxon>Sminthuridae</taxon>
        <taxon>Allacma</taxon>
    </lineage>
</organism>
<sequence length="126" mass="14244">MEAFNNNSNAQDYEYLAIPGCGNFEEFYRNTDTLEKNCPGLKQIQRSFNLRRSTNSATIVFLGLSNAGISHTINQILNQNVISVGRPTQEIVECILDMPCNSLKIPNAQVIFAREFRLKDSKRKDA</sequence>
<gene>
    <name evidence="1" type="ORF">AFUS01_LOCUS27198</name>
</gene>
<name>A0A8J2PCR0_9HEXA</name>
<dbReference type="EMBL" id="CAJVCH010374275">
    <property type="protein sequence ID" value="CAG7816583.1"/>
    <property type="molecule type" value="Genomic_DNA"/>
</dbReference>
<protein>
    <submittedName>
        <fullName evidence="1">Uncharacterized protein</fullName>
    </submittedName>
</protein>
<comment type="caution">
    <text evidence="1">The sequence shown here is derived from an EMBL/GenBank/DDBJ whole genome shotgun (WGS) entry which is preliminary data.</text>
</comment>